<dbReference type="InterPro" id="IPR050641">
    <property type="entry name" value="RIFMO-like"/>
</dbReference>
<feature type="domain" description="FAD-binding" evidence="3">
    <location>
        <begin position="5"/>
        <end position="359"/>
    </location>
</feature>
<keyword evidence="1" id="KW-0285">Flavoprotein</keyword>
<dbReference type="Pfam" id="PF21274">
    <property type="entry name" value="Rng_hyd_C"/>
    <property type="match status" value="1"/>
</dbReference>
<evidence type="ECO:0000259" key="3">
    <source>
        <dbReference type="Pfam" id="PF01494"/>
    </source>
</evidence>
<dbReference type="PANTHER" id="PTHR43004:SF21">
    <property type="entry name" value="FAD-BINDING DOMAIN-CONTAINING PROTEIN-RELATED"/>
    <property type="match status" value="1"/>
</dbReference>
<organism evidence="4">
    <name type="scientific">Ochrobactrum sp. PW1</name>
    <dbReference type="NCBI Taxonomy" id="1882222"/>
    <lineage>
        <taxon>Bacteria</taxon>
        <taxon>Pseudomonadati</taxon>
        <taxon>Pseudomonadota</taxon>
        <taxon>Alphaproteobacteria</taxon>
        <taxon>Hyphomicrobiales</taxon>
        <taxon>Brucellaceae</taxon>
        <taxon>Brucella/Ochrobactrum group</taxon>
        <taxon>Ochrobactrum</taxon>
    </lineage>
</organism>
<evidence type="ECO:0000313" key="4">
    <source>
        <dbReference type="EMBL" id="BBA74545.1"/>
    </source>
</evidence>
<sequence>MEQEFPVVVAGGGPVGLTTALDLQSRGIPVLVLERNPSTTRHPKMDVTNGRSMELFRRLGIAELIRDRAVPRENCMDVSWVTRLGEWELARFSYPNVHDWRERIRSHNDGTQPLEPNMRLSQVVLEPVLADLLQTSPLAEIRFGWAVEDFTQDDTCVVVKARHLATGEVQRIRCQLLAGCDGGGSIVRERLGFELTGQFNVARVYMTHFRSPEKEFLQRFGVAWHYQTPDSSTLIAQDDEETWTLHCLLPPGTDETAIDPKALVYRTLGGEFPMEVLQANAWSPHLVVTSRSGSGRVWLAGDAVHQLIPTGGYGMNTGIAESADLTWKFAAVLQGWGGPRLLETIDSERRPIAQFVVNSSMENMGVRLRIGEQYSPIIHEDSEAGAAARLELSNLILQLGNAENESLGIELGCRYRGSSIICHEADEPEWDRVRFIPTTWPGSRAPHVFLASGEAMFDLFGPGFTLVRFADIDVEPLLAAAAERGVPLKLLDVRDDNAHAIYERDLVLVRPDHYVAWRGNEAPSDALALIDHIRGA</sequence>
<reference evidence="4" key="1">
    <citation type="submission" date="2016-07" db="EMBL/GenBank/DDBJ databases">
        <title>Genomics reveals synergistic degradation of pyrene by five bacteria in a mangrove sediment-derived bacterial consortium.</title>
        <authorList>
            <person name="Wanapaisan P."/>
            <person name="Vejarano F."/>
            <person name="Chakraborty J."/>
            <person name="Shintani M."/>
            <person name="Muangchinda C."/>
            <person name="Laothamteep N."/>
            <person name="Suzuki-Minakuchi C."/>
            <person name="Inoue K."/>
            <person name="Nojiri H."/>
            <person name="Pinyakong O."/>
        </authorList>
    </citation>
    <scope>NUCLEOTIDE SEQUENCE</scope>
    <source>
        <strain evidence="4">PW1</strain>
    </source>
</reference>
<proteinExistence type="predicted"/>
<dbReference type="InterPro" id="IPR002938">
    <property type="entry name" value="FAD-bd"/>
</dbReference>
<dbReference type="GO" id="GO:0016709">
    <property type="term" value="F:oxidoreductase activity, acting on paired donors, with incorporation or reduction of molecular oxygen, NAD(P)H as one donor, and incorporation of one atom of oxygen"/>
    <property type="evidence" value="ECO:0007669"/>
    <property type="project" value="UniProtKB-ARBA"/>
</dbReference>
<dbReference type="PRINTS" id="PR00420">
    <property type="entry name" value="RNGMNOXGNASE"/>
</dbReference>
<protein>
    <submittedName>
        <fullName evidence="4">2,4-dichlorophenol 6-monooxygenase</fullName>
    </submittedName>
</protein>
<evidence type="ECO:0000256" key="1">
    <source>
        <dbReference type="ARBA" id="ARBA00022630"/>
    </source>
</evidence>
<dbReference type="GO" id="GO:0071949">
    <property type="term" value="F:FAD binding"/>
    <property type="evidence" value="ECO:0007669"/>
    <property type="project" value="InterPro"/>
</dbReference>
<dbReference type="Pfam" id="PF01494">
    <property type="entry name" value="FAD_binding_3"/>
    <property type="match status" value="1"/>
</dbReference>
<dbReference type="Gene3D" id="3.50.50.60">
    <property type="entry name" value="FAD/NAD(P)-binding domain"/>
    <property type="match status" value="1"/>
</dbReference>
<dbReference type="NCBIfam" id="NF004780">
    <property type="entry name" value="PRK06126.1"/>
    <property type="match status" value="1"/>
</dbReference>
<keyword evidence="4" id="KW-0503">Monooxygenase</keyword>
<dbReference type="Gene3D" id="3.40.30.120">
    <property type="match status" value="1"/>
</dbReference>
<dbReference type="AlphaFoldDB" id="A0A292GM42"/>
<keyword evidence="4" id="KW-0560">Oxidoreductase</keyword>
<dbReference type="Gene3D" id="3.30.9.10">
    <property type="entry name" value="D-Amino Acid Oxidase, subunit A, domain 2"/>
    <property type="match status" value="1"/>
</dbReference>
<dbReference type="SUPFAM" id="SSF51905">
    <property type="entry name" value="FAD/NAD(P)-binding domain"/>
    <property type="match status" value="1"/>
</dbReference>
<name>A0A292GM42_9HYPH</name>
<accession>A0A292GM42</accession>
<evidence type="ECO:0000256" key="2">
    <source>
        <dbReference type="ARBA" id="ARBA00022827"/>
    </source>
</evidence>
<dbReference type="PANTHER" id="PTHR43004">
    <property type="entry name" value="TRK SYSTEM POTASSIUM UPTAKE PROTEIN"/>
    <property type="match status" value="1"/>
</dbReference>
<dbReference type="EMBL" id="LC171369">
    <property type="protein sequence ID" value="BBA74545.1"/>
    <property type="molecule type" value="Genomic_DNA"/>
</dbReference>
<dbReference type="InterPro" id="IPR036188">
    <property type="entry name" value="FAD/NAD-bd_sf"/>
</dbReference>
<keyword evidence="2" id="KW-0274">FAD</keyword>